<dbReference type="OrthoDB" id="7721587at2"/>
<dbReference type="Proteomes" id="UP000199337">
    <property type="component" value="Unassembled WGS sequence"/>
</dbReference>
<dbReference type="EMBL" id="FOOX01000001">
    <property type="protein sequence ID" value="SFF99164.1"/>
    <property type="molecule type" value="Genomic_DNA"/>
</dbReference>
<evidence type="ECO:0000313" key="1">
    <source>
        <dbReference type="EMBL" id="SFF99164.1"/>
    </source>
</evidence>
<gene>
    <name evidence="1" type="ORF">SAMN05660649_00376</name>
</gene>
<accession>A0A1I2N5Q3</accession>
<keyword evidence="2" id="KW-1185">Reference proteome</keyword>
<dbReference type="InterPro" id="IPR008585">
    <property type="entry name" value="Gamma_PGA_hydro"/>
</dbReference>
<sequence length="201" mass="22293">MADKYSSFEELKSNEVLGLDYEIIYGQAESPILMLAPHGGRIEPGTTELAAAIAGGTWGYYSFCGLKDNAYRDLHITSTKFDEPIALKLVTNSKRTIAIHGCKDMTRKKIYIGGLDSELRQLIKTTLTSAGFDVSEHPKFPGIGKTNICNRNSQGKGVQLELTGGLRLMLFPDFPMRKRTTPCFITFITAMRSVLHFCSNM</sequence>
<dbReference type="Gene3D" id="3.40.630.100">
    <property type="entry name" value="Poly-gamma-glutamate hydrolase, zinc-binding motif"/>
    <property type="match status" value="1"/>
</dbReference>
<reference evidence="2" key="1">
    <citation type="submission" date="2016-10" db="EMBL/GenBank/DDBJ databases">
        <authorList>
            <person name="Varghese N."/>
            <person name="Submissions S."/>
        </authorList>
    </citation>
    <scope>NUCLEOTIDE SEQUENCE [LARGE SCALE GENOMIC DNA]</scope>
    <source>
        <strain evidence="2">DSM 17038</strain>
    </source>
</reference>
<evidence type="ECO:0000313" key="2">
    <source>
        <dbReference type="Proteomes" id="UP000199337"/>
    </source>
</evidence>
<organism evidence="1 2">
    <name type="scientific">Desulfotruncus arcticus DSM 17038</name>
    <dbReference type="NCBI Taxonomy" id="1121424"/>
    <lineage>
        <taxon>Bacteria</taxon>
        <taxon>Bacillati</taxon>
        <taxon>Bacillota</taxon>
        <taxon>Clostridia</taxon>
        <taxon>Eubacteriales</taxon>
        <taxon>Desulfallaceae</taxon>
        <taxon>Desulfotruncus</taxon>
    </lineage>
</organism>
<protein>
    <submittedName>
        <fullName evidence="1">Phage-related replication protein YjqB, UPF0714/DUF867 family</fullName>
    </submittedName>
</protein>
<dbReference type="RefSeq" id="WP_092468135.1">
    <property type="nucleotide sequence ID" value="NZ_FOOX01000001.1"/>
</dbReference>
<dbReference type="InterPro" id="IPR038128">
    <property type="entry name" value="Gamma_PGA_hydro_sf"/>
</dbReference>
<dbReference type="Pfam" id="PF05908">
    <property type="entry name" value="Gamma_PGA_hydro"/>
    <property type="match status" value="1"/>
</dbReference>
<proteinExistence type="predicted"/>
<dbReference type="AlphaFoldDB" id="A0A1I2N5Q3"/>
<dbReference type="STRING" id="341036.SAMN05660649_00376"/>
<name>A0A1I2N5Q3_9FIRM</name>